<reference evidence="1 2" key="1">
    <citation type="journal article" date="2020" name="Microb. Ecol.">
        <title>Ecogenomics of the Marine Benthic Filamentous Cyanobacterium Adonisia.</title>
        <authorList>
            <person name="Walter J.M."/>
            <person name="Coutinho F.H."/>
            <person name="Leomil L."/>
            <person name="Hargreaves P.I."/>
            <person name="Campeao M.E."/>
            <person name="Vieira V.V."/>
            <person name="Silva B.S."/>
            <person name="Fistarol G.O."/>
            <person name="Salomon P.S."/>
            <person name="Sawabe T."/>
            <person name="Mino S."/>
            <person name="Hosokawa M."/>
            <person name="Miyashita H."/>
            <person name="Maruyama F."/>
            <person name="van Verk M.C."/>
            <person name="Dutilh B.E."/>
            <person name="Thompson C.C."/>
            <person name="Thompson F.L."/>
        </authorList>
    </citation>
    <scope>NUCLEOTIDE SEQUENCE [LARGE SCALE GENOMIC DNA]</scope>
    <source>
        <strain evidence="1 2">CCMR0081</strain>
    </source>
</reference>
<gene>
    <name evidence="1" type="ORF">DXZ20_37135</name>
</gene>
<dbReference type="Proteomes" id="UP000481033">
    <property type="component" value="Unassembled WGS sequence"/>
</dbReference>
<dbReference type="EMBL" id="QXHD01000011">
    <property type="protein sequence ID" value="NEZ61161.1"/>
    <property type="molecule type" value="Genomic_DNA"/>
</dbReference>
<dbReference type="RefSeq" id="WP_163703735.1">
    <property type="nucleotide sequence ID" value="NZ_QXHD01000011.1"/>
</dbReference>
<evidence type="ECO:0008006" key="3">
    <source>
        <dbReference type="Google" id="ProtNLM"/>
    </source>
</evidence>
<comment type="caution">
    <text evidence="1">The sequence shown here is derived from an EMBL/GenBank/DDBJ whole genome shotgun (WGS) entry which is preliminary data.</text>
</comment>
<accession>A0A6M0RZR6</accession>
<proteinExistence type="predicted"/>
<organism evidence="1 2">
    <name type="scientific">Adonisia turfae CCMR0081</name>
    <dbReference type="NCBI Taxonomy" id="2292702"/>
    <lineage>
        <taxon>Bacteria</taxon>
        <taxon>Bacillati</taxon>
        <taxon>Cyanobacteriota</taxon>
        <taxon>Adonisia</taxon>
        <taxon>Adonisia turfae</taxon>
    </lineage>
</organism>
<name>A0A6M0RZR6_9CYAN</name>
<protein>
    <recommendedName>
        <fullName evidence="3">Mobilization protein</fullName>
    </recommendedName>
</protein>
<keyword evidence="2" id="KW-1185">Reference proteome</keyword>
<dbReference type="AlphaFoldDB" id="A0A6M0RZR6"/>
<evidence type="ECO:0000313" key="1">
    <source>
        <dbReference type="EMBL" id="NEZ61161.1"/>
    </source>
</evidence>
<evidence type="ECO:0000313" key="2">
    <source>
        <dbReference type="Proteomes" id="UP000481033"/>
    </source>
</evidence>
<sequence>MADIHLFGGEKGGVGKSFVCRTAIAYHLDRDIDFVPFDSDRSNADVLRIYGQPAGCRQAILSEAERYDDAANGIFNAALEGHRVLVNLPAQSMPALTQWINDNELFELADETEVSFVSWFVSDCGLDSLKLFGEMLDTFGDRVQHVFVANYGMTERWERLKDNQALMDRMREAGVKLVKFPKFVGRAVRDIIDEQSLTFEAAKASDELDPIGRQGVKSFLRKSFEQFDAAGVFTNG</sequence>